<dbReference type="PROSITE" id="PS50294">
    <property type="entry name" value="WD_REPEATS_REGION"/>
    <property type="match status" value="1"/>
</dbReference>
<dbReference type="InterPro" id="IPR046851">
    <property type="entry name" value="NBCH_WD40"/>
</dbReference>
<evidence type="ECO:0000256" key="2">
    <source>
        <dbReference type="SAM" id="MobiDB-lite"/>
    </source>
</evidence>
<evidence type="ECO:0000313" key="5">
    <source>
        <dbReference type="Proteomes" id="UP000265520"/>
    </source>
</evidence>
<dbReference type="InterPro" id="IPR015943">
    <property type="entry name" value="WD40/YVTN_repeat-like_dom_sf"/>
</dbReference>
<feature type="non-terminal residue" evidence="4">
    <location>
        <position position="1"/>
    </location>
</feature>
<dbReference type="EMBL" id="LXQA010052586">
    <property type="protein sequence ID" value="MCI03558.1"/>
    <property type="molecule type" value="Genomic_DNA"/>
</dbReference>
<dbReference type="SUPFAM" id="SSF50978">
    <property type="entry name" value="WD40 repeat-like"/>
    <property type="match status" value="1"/>
</dbReference>
<keyword evidence="5" id="KW-1185">Reference proteome</keyword>
<feature type="region of interest" description="Disordered" evidence="2">
    <location>
        <begin position="64"/>
        <end position="89"/>
    </location>
</feature>
<feature type="non-terminal residue" evidence="4">
    <location>
        <position position="131"/>
    </location>
</feature>
<dbReference type="InterPro" id="IPR050865">
    <property type="entry name" value="BEACH_Domain"/>
</dbReference>
<protein>
    <submittedName>
        <fullName evidence="4">Neurobeachin-like protein</fullName>
    </submittedName>
</protein>
<keyword evidence="1" id="KW-0853">WD repeat</keyword>
<organism evidence="4 5">
    <name type="scientific">Trifolium medium</name>
    <dbReference type="NCBI Taxonomy" id="97028"/>
    <lineage>
        <taxon>Eukaryota</taxon>
        <taxon>Viridiplantae</taxon>
        <taxon>Streptophyta</taxon>
        <taxon>Embryophyta</taxon>
        <taxon>Tracheophyta</taxon>
        <taxon>Spermatophyta</taxon>
        <taxon>Magnoliopsida</taxon>
        <taxon>eudicotyledons</taxon>
        <taxon>Gunneridae</taxon>
        <taxon>Pentapetalae</taxon>
        <taxon>rosids</taxon>
        <taxon>fabids</taxon>
        <taxon>Fabales</taxon>
        <taxon>Fabaceae</taxon>
        <taxon>Papilionoideae</taxon>
        <taxon>50 kb inversion clade</taxon>
        <taxon>NPAAA clade</taxon>
        <taxon>Hologalegina</taxon>
        <taxon>IRL clade</taxon>
        <taxon>Trifolieae</taxon>
        <taxon>Trifolium</taxon>
    </lineage>
</organism>
<dbReference type="PANTHER" id="PTHR13743">
    <property type="entry name" value="BEIGE/BEACH-RELATED"/>
    <property type="match status" value="1"/>
</dbReference>
<evidence type="ECO:0000256" key="1">
    <source>
        <dbReference type="PROSITE-ProRule" id="PRU00221"/>
    </source>
</evidence>
<evidence type="ECO:0000313" key="4">
    <source>
        <dbReference type="EMBL" id="MCI03558.1"/>
    </source>
</evidence>
<dbReference type="AlphaFoldDB" id="A0A392NUQ8"/>
<accession>A0A392NUQ8</accession>
<evidence type="ECO:0000259" key="3">
    <source>
        <dbReference type="Pfam" id="PF20426"/>
    </source>
</evidence>
<dbReference type="InterPro" id="IPR036322">
    <property type="entry name" value="WD40_repeat_dom_sf"/>
</dbReference>
<sequence length="131" mass="13793">GHADNSVRVISSDGAKTLETAHAHCAPVTCLGLSPDSKYLVTGSRDTTILLWRIHTALASHSNVISEPSTGTGTQPSSSSNSSSHLIEKNRRLRIEGPIQVLQGHQSEVRSCCVSSDLGIVVSCSDTSDVL</sequence>
<dbReference type="Gene3D" id="2.130.10.10">
    <property type="entry name" value="YVTN repeat-like/Quinoprotein amine dehydrogenase"/>
    <property type="match status" value="1"/>
</dbReference>
<feature type="repeat" description="WD" evidence="1">
    <location>
        <begin position="21"/>
        <end position="62"/>
    </location>
</feature>
<dbReference type="InterPro" id="IPR001680">
    <property type="entry name" value="WD40_rpt"/>
</dbReference>
<dbReference type="Pfam" id="PF20426">
    <property type="entry name" value="NBCH_WD40"/>
    <property type="match status" value="1"/>
</dbReference>
<proteinExistence type="predicted"/>
<name>A0A392NUQ8_9FABA</name>
<feature type="compositionally biased region" description="Low complexity" evidence="2">
    <location>
        <begin position="66"/>
        <end position="84"/>
    </location>
</feature>
<dbReference type="PANTHER" id="PTHR13743:SF157">
    <property type="entry name" value="BEACH DOMAIN-CONTAINING PROTEIN C2"/>
    <property type="match status" value="1"/>
</dbReference>
<dbReference type="Proteomes" id="UP000265520">
    <property type="component" value="Unassembled WGS sequence"/>
</dbReference>
<reference evidence="4 5" key="1">
    <citation type="journal article" date="2018" name="Front. Plant Sci.">
        <title>Red Clover (Trifolium pratense) and Zigzag Clover (T. medium) - A Picture of Genomic Similarities and Differences.</title>
        <authorList>
            <person name="Dluhosova J."/>
            <person name="Istvanek J."/>
            <person name="Nedelnik J."/>
            <person name="Repkova J."/>
        </authorList>
    </citation>
    <scope>NUCLEOTIDE SEQUENCE [LARGE SCALE GENOMIC DNA]</scope>
    <source>
        <strain evidence="5">cv. 10/8</strain>
        <tissue evidence="4">Leaf</tissue>
    </source>
</reference>
<feature type="domain" description="Neurobeachin beta-propeller" evidence="3">
    <location>
        <begin position="1"/>
        <end position="127"/>
    </location>
</feature>
<comment type="caution">
    <text evidence="4">The sequence shown here is derived from an EMBL/GenBank/DDBJ whole genome shotgun (WGS) entry which is preliminary data.</text>
</comment>
<dbReference type="SMART" id="SM00320">
    <property type="entry name" value="WD40"/>
    <property type="match status" value="2"/>
</dbReference>
<gene>
    <name evidence="4" type="ORF">A2U01_0024598</name>
</gene>
<dbReference type="PROSITE" id="PS50082">
    <property type="entry name" value="WD_REPEATS_2"/>
    <property type="match status" value="1"/>
</dbReference>